<dbReference type="Gene3D" id="2.40.70.10">
    <property type="entry name" value="Acid Proteases"/>
    <property type="match status" value="1"/>
</dbReference>
<dbReference type="Proteomes" id="UP000635384">
    <property type="component" value="Unassembled WGS sequence"/>
</dbReference>
<dbReference type="PROSITE" id="PS00141">
    <property type="entry name" value="ASP_PROTEASE"/>
    <property type="match status" value="1"/>
</dbReference>
<dbReference type="GO" id="GO:0006508">
    <property type="term" value="P:proteolysis"/>
    <property type="evidence" value="ECO:0007669"/>
    <property type="project" value="UniProtKB-KW"/>
</dbReference>
<feature type="domain" description="Peptidase A2" evidence="2">
    <location>
        <begin position="72"/>
        <end position="151"/>
    </location>
</feature>
<organism evidence="3 4">
    <name type="scientific">Erythrobacter rubeus</name>
    <dbReference type="NCBI Taxonomy" id="2760803"/>
    <lineage>
        <taxon>Bacteria</taxon>
        <taxon>Pseudomonadati</taxon>
        <taxon>Pseudomonadota</taxon>
        <taxon>Alphaproteobacteria</taxon>
        <taxon>Sphingomonadales</taxon>
        <taxon>Erythrobacteraceae</taxon>
        <taxon>Erythrobacter/Porphyrobacter group</taxon>
        <taxon>Erythrobacter</taxon>
    </lineage>
</organism>
<evidence type="ECO:0000256" key="1">
    <source>
        <dbReference type="ARBA" id="ARBA00022801"/>
    </source>
</evidence>
<keyword evidence="4" id="KW-1185">Reference proteome</keyword>
<evidence type="ECO:0000259" key="2">
    <source>
        <dbReference type="PROSITE" id="PS50175"/>
    </source>
</evidence>
<proteinExistence type="predicted"/>
<evidence type="ECO:0000313" key="3">
    <source>
        <dbReference type="EMBL" id="MBD2840733.1"/>
    </source>
</evidence>
<name>A0ABR8KNL2_9SPHN</name>
<dbReference type="SUPFAM" id="SSF50630">
    <property type="entry name" value="Acid proteases"/>
    <property type="match status" value="1"/>
</dbReference>
<dbReference type="CDD" id="cd05483">
    <property type="entry name" value="retropepsin_like_bacteria"/>
    <property type="match status" value="1"/>
</dbReference>
<keyword evidence="3" id="KW-0645">Protease</keyword>
<comment type="caution">
    <text evidence="3">The sequence shown here is derived from an EMBL/GenBank/DDBJ whole genome shotgun (WGS) entry which is preliminary data.</text>
</comment>
<dbReference type="EMBL" id="JACXLC010000001">
    <property type="protein sequence ID" value="MBD2840733.1"/>
    <property type="molecule type" value="Genomic_DNA"/>
</dbReference>
<dbReference type="GO" id="GO:0008233">
    <property type="term" value="F:peptidase activity"/>
    <property type="evidence" value="ECO:0007669"/>
    <property type="project" value="UniProtKB-KW"/>
</dbReference>
<dbReference type="Pfam" id="PF13975">
    <property type="entry name" value="gag-asp_proteas"/>
    <property type="match status" value="1"/>
</dbReference>
<sequence>MLGRYALFAFGVVAFTLVAVPRGEIDGGVAEAPSAEGGATAPDSSWSHGYHTLQRQSDGHFYATAYIDGQEVRMLVDTGASVIALTRRDAEAIGVYWNDSDVAPIGQGASGTVYGVPTKLDDVEVGGVVHRDVAAVVVPEGLHISLLGQSYLGRLDSVEISGNEMVISGD</sequence>
<dbReference type="PROSITE" id="PS50175">
    <property type="entry name" value="ASP_PROT_RETROV"/>
    <property type="match status" value="1"/>
</dbReference>
<dbReference type="NCBIfam" id="TIGR02281">
    <property type="entry name" value="clan_AA_DTGA"/>
    <property type="match status" value="1"/>
</dbReference>
<dbReference type="InterPro" id="IPR001995">
    <property type="entry name" value="Peptidase_A2_cat"/>
</dbReference>
<dbReference type="InterPro" id="IPR034122">
    <property type="entry name" value="Retropepsin-like_bacterial"/>
</dbReference>
<reference evidence="3 4" key="1">
    <citation type="submission" date="2020-09" db="EMBL/GenBank/DDBJ databases">
        <authorList>
            <person name="Yoon J.-W."/>
        </authorList>
    </citation>
    <scope>NUCLEOTIDE SEQUENCE [LARGE SCALE GENOMIC DNA]</scope>
    <source>
        <strain evidence="3 4">KMU-140</strain>
    </source>
</reference>
<gene>
    <name evidence="3" type="ORF">IB285_00515</name>
</gene>
<keyword evidence="1 3" id="KW-0378">Hydrolase</keyword>
<protein>
    <submittedName>
        <fullName evidence="3">TIGR02281 family clan AA aspartic protease</fullName>
        <ecNumber evidence="3">3.4.23.-</ecNumber>
    </submittedName>
</protein>
<dbReference type="EC" id="3.4.23.-" evidence="3"/>
<dbReference type="InterPro" id="IPR001969">
    <property type="entry name" value="Aspartic_peptidase_AS"/>
</dbReference>
<dbReference type="InterPro" id="IPR021109">
    <property type="entry name" value="Peptidase_aspartic_dom_sf"/>
</dbReference>
<evidence type="ECO:0000313" key="4">
    <source>
        <dbReference type="Proteomes" id="UP000635384"/>
    </source>
</evidence>
<dbReference type="InterPro" id="IPR011969">
    <property type="entry name" value="Clan_AA_Asp_peptidase_C"/>
</dbReference>
<accession>A0ABR8KNL2</accession>